<dbReference type="InterPro" id="IPR011006">
    <property type="entry name" value="CheY-like_superfamily"/>
</dbReference>
<dbReference type="Gene3D" id="1.10.10.10">
    <property type="entry name" value="Winged helix-like DNA-binding domain superfamily/Winged helix DNA-binding domain"/>
    <property type="match status" value="1"/>
</dbReference>
<dbReference type="GO" id="GO:0032993">
    <property type="term" value="C:protein-DNA complex"/>
    <property type="evidence" value="ECO:0007669"/>
    <property type="project" value="TreeGrafter"/>
</dbReference>
<dbReference type="GO" id="GO:0005829">
    <property type="term" value="C:cytosol"/>
    <property type="evidence" value="ECO:0007669"/>
    <property type="project" value="TreeGrafter"/>
</dbReference>
<dbReference type="PROSITE" id="PS50110">
    <property type="entry name" value="RESPONSE_REGULATORY"/>
    <property type="match status" value="1"/>
</dbReference>
<proteinExistence type="predicted"/>
<dbReference type="Pfam" id="PF00486">
    <property type="entry name" value="Trans_reg_C"/>
    <property type="match status" value="1"/>
</dbReference>
<evidence type="ECO:0000313" key="4">
    <source>
        <dbReference type="EMBL" id="MPM57380.1"/>
    </source>
</evidence>
<dbReference type="AlphaFoldDB" id="A0A645AW45"/>
<dbReference type="InterPro" id="IPR039420">
    <property type="entry name" value="WalR-like"/>
</dbReference>
<evidence type="ECO:0000259" key="2">
    <source>
        <dbReference type="PROSITE" id="PS50110"/>
    </source>
</evidence>
<protein>
    <submittedName>
        <fullName evidence="4">Response regulator protein GraR</fullName>
    </submittedName>
</protein>
<dbReference type="Pfam" id="PF00072">
    <property type="entry name" value="Response_reg"/>
    <property type="match status" value="1"/>
</dbReference>
<dbReference type="SUPFAM" id="SSF46894">
    <property type="entry name" value="C-terminal effector domain of the bipartite response regulators"/>
    <property type="match status" value="1"/>
</dbReference>
<dbReference type="EMBL" id="VSSQ01016239">
    <property type="protein sequence ID" value="MPM57380.1"/>
    <property type="molecule type" value="Genomic_DNA"/>
</dbReference>
<dbReference type="Gene3D" id="6.10.250.690">
    <property type="match status" value="1"/>
</dbReference>
<evidence type="ECO:0000259" key="3">
    <source>
        <dbReference type="PROSITE" id="PS51755"/>
    </source>
</evidence>
<dbReference type="InterPro" id="IPR036388">
    <property type="entry name" value="WH-like_DNA-bd_sf"/>
</dbReference>
<dbReference type="PANTHER" id="PTHR48111">
    <property type="entry name" value="REGULATOR OF RPOS"/>
    <property type="match status" value="1"/>
</dbReference>
<dbReference type="GO" id="GO:0006355">
    <property type="term" value="P:regulation of DNA-templated transcription"/>
    <property type="evidence" value="ECO:0007669"/>
    <property type="project" value="InterPro"/>
</dbReference>
<organism evidence="4">
    <name type="scientific">bioreactor metagenome</name>
    <dbReference type="NCBI Taxonomy" id="1076179"/>
    <lineage>
        <taxon>unclassified sequences</taxon>
        <taxon>metagenomes</taxon>
        <taxon>ecological metagenomes</taxon>
    </lineage>
</organism>
<dbReference type="InterPro" id="IPR001789">
    <property type="entry name" value="Sig_transdc_resp-reg_receiver"/>
</dbReference>
<sequence>MTRILIIEDDRQLCEALASTIRQYGYDPLFTDGFDSLDKQVETLKPDLILLDIGIPSFDGFYWCLKIRKATLCPIIIISARDASSDQVLALENGADDYVCKPFEKEVLIAKIRSHLRRCGDYSGETSGSFSEKNGLKVDLSRMELSFKGETSPMAKTTVSHKEAIIIKALIDIYPGAVPREMILAKVWDSKNFVDENTLNVNIARIRKKLEEVGLSDALETVRGYGYRLIIHS</sequence>
<dbReference type="InterPro" id="IPR001867">
    <property type="entry name" value="OmpR/PhoB-type_DNA-bd"/>
</dbReference>
<reference evidence="4" key="1">
    <citation type="submission" date="2019-08" db="EMBL/GenBank/DDBJ databases">
        <authorList>
            <person name="Kucharzyk K."/>
            <person name="Murdoch R.W."/>
            <person name="Higgins S."/>
            <person name="Loffler F."/>
        </authorList>
    </citation>
    <scope>NUCLEOTIDE SEQUENCE</scope>
</reference>
<name>A0A645AW45_9ZZZZ</name>
<dbReference type="SMART" id="SM00448">
    <property type="entry name" value="REC"/>
    <property type="match status" value="1"/>
</dbReference>
<evidence type="ECO:0000256" key="1">
    <source>
        <dbReference type="ARBA" id="ARBA00023125"/>
    </source>
</evidence>
<gene>
    <name evidence="4" type="primary">graR_17</name>
    <name evidence="4" type="ORF">SDC9_104202</name>
</gene>
<dbReference type="Gene3D" id="3.40.50.2300">
    <property type="match status" value="1"/>
</dbReference>
<dbReference type="GO" id="GO:0000156">
    <property type="term" value="F:phosphorelay response regulator activity"/>
    <property type="evidence" value="ECO:0007669"/>
    <property type="project" value="TreeGrafter"/>
</dbReference>
<keyword evidence="1" id="KW-0238">DNA-binding</keyword>
<dbReference type="GO" id="GO:0000976">
    <property type="term" value="F:transcription cis-regulatory region binding"/>
    <property type="evidence" value="ECO:0007669"/>
    <property type="project" value="TreeGrafter"/>
</dbReference>
<feature type="domain" description="OmpR/PhoB-type" evidence="3">
    <location>
        <begin position="127"/>
        <end position="231"/>
    </location>
</feature>
<dbReference type="CDD" id="cd00383">
    <property type="entry name" value="trans_reg_C"/>
    <property type="match status" value="1"/>
</dbReference>
<dbReference type="InterPro" id="IPR016032">
    <property type="entry name" value="Sig_transdc_resp-reg_C-effctor"/>
</dbReference>
<comment type="caution">
    <text evidence="4">The sequence shown here is derived from an EMBL/GenBank/DDBJ whole genome shotgun (WGS) entry which is preliminary data.</text>
</comment>
<dbReference type="SMART" id="SM00862">
    <property type="entry name" value="Trans_reg_C"/>
    <property type="match status" value="1"/>
</dbReference>
<dbReference type="PANTHER" id="PTHR48111:SF31">
    <property type="entry name" value="TRANSCRIPTIONAL REGULATORY PROTEIN YXDJ"/>
    <property type="match status" value="1"/>
</dbReference>
<accession>A0A645AW45</accession>
<dbReference type="PROSITE" id="PS51755">
    <property type="entry name" value="OMPR_PHOB"/>
    <property type="match status" value="1"/>
</dbReference>
<feature type="domain" description="Response regulatory" evidence="2">
    <location>
        <begin position="3"/>
        <end position="116"/>
    </location>
</feature>
<dbReference type="SUPFAM" id="SSF52172">
    <property type="entry name" value="CheY-like"/>
    <property type="match status" value="1"/>
</dbReference>